<feature type="domain" description="Tn3 transposase DDE" evidence="2">
    <location>
        <begin position="108"/>
        <end position="497"/>
    </location>
</feature>
<dbReference type="EMBL" id="SLWS01000003">
    <property type="protein sequence ID" value="TCO60754.1"/>
    <property type="molecule type" value="Genomic_DNA"/>
</dbReference>
<feature type="compositionally biased region" description="Pro residues" evidence="1">
    <location>
        <begin position="511"/>
        <end position="523"/>
    </location>
</feature>
<dbReference type="GO" id="GO:0006313">
    <property type="term" value="P:DNA transposition"/>
    <property type="evidence" value="ECO:0007669"/>
    <property type="project" value="InterPro"/>
</dbReference>
<dbReference type="GO" id="GO:0004803">
    <property type="term" value="F:transposase activity"/>
    <property type="evidence" value="ECO:0007669"/>
    <property type="project" value="InterPro"/>
</dbReference>
<feature type="region of interest" description="Disordered" evidence="1">
    <location>
        <begin position="504"/>
        <end position="530"/>
    </location>
</feature>
<protein>
    <submittedName>
        <fullName evidence="3">TnpA family transposase</fullName>
    </submittedName>
</protein>
<comment type="caution">
    <text evidence="3">The sequence shown here is derived from an EMBL/GenBank/DDBJ whole genome shotgun (WGS) entry which is preliminary data.</text>
</comment>
<keyword evidence="4" id="KW-1185">Reference proteome</keyword>
<dbReference type="InterPro" id="IPR002513">
    <property type="entry name" value="Tn3_Tnp_DDE_dom"/>
</dbReference>
<dbReference type="Proteomes" id="UP000295680">
    <property type="component" value="Unassembled WGS sequence"/>
</dbReference>
<reference evidence="3 4" key="1">
    <citation type="submission" date="2019-03" db="EMBL/GenBank/DDBJ databases">
        <title>Genomic Encyclopedia of Type Strains, Phase IV (KMG-IV): sequencing the most valuable type-strain genomes for metagenomic binning, comparative biology and taxonomic classification.</title>
        <authorList>
            <person name="Goeker M."/>
        </authorList>
    </citation>
    <scope>NUCLEOTIDE SEQUENCE [LARGE SCALE GENOMIC DNA]</scope>
    <source>
        <strain evidence="3 4">DSM 45934</strain>
    </source>
</reference>
<sequence length="530" mass="59454">MVGAGKWRNPETDLPQDFDLHRDVHYESIRQPLDATAFVEGLKARMDTALGRLSTALRTGTAGGVKVGTRKGQVWITVPKQTKQPEPTQLAALKDEVIDRWGMVSLLDVLKEADWLTSFHREFATVATREHITADELRRRILLVLFGLGTNIGIRRIVTSGDHGVTEAQLCRLRRNYLNRDGLRRAIAAVVGETLRCRNETWWGTGTACASDSKKFGSWSSNLMTEWHARYGGPGVMIYWHIERKSVCVYSQLKTCSSSEVATMMEGLIRHAADIDSNIEANYTDTHGASIVGFAFTHLLGYRLLPRLKNIGAARLYRPSDAAGYPGLDTVLSRPINWALIEQQYDQMIKYATALRLGTAESEQILRRFSGKGPKHPTYQAIEELGRAVRTAFIADYLADPALRREIHEGLQVVEQWNSANGAIFYGRDAELTGADREDQEISMLALHLLQSALVLINTRLVDRVLDEPEWTRRMDTVHRRGLTPLFWSNIALHGRFDLDMEEHLDFGRGPRPPDPQPPPSEPEPSAVAA</sequence>
<evidence type="ECO:0000313" key="4">
    <source>
        <dbReference type="Proteomes" id="UP000295680"/>
    </source>
</evidence>
<dbReference type="Pfam" id="PF01526">
    <property type="entry name" value="DDE_Tnp_Tn3"/>
    <property type="match status" value="1"/>
</dbReference>
<dbReference type="AlphaFoldDB" id="A0A4R2JN66"/>
<evidence type="ECO:0000259" key="2">
    <source>
        <dbReference type="Pfam" id="PF01526"/>
    </source>
</evidence>
<organism evidence="3 4">
    <name type="scientific">Actinocrispum wychmicini</name>
    <dbReference type="NCBI Taxonomy" id="1213861"/>
    <lineage>
        <taxon>Bacteria</taxon>
        <taxon>Bacillati</taxon>
        <taxon>Actinomycetota</taxon>
        <taxon>Actinomycetes</taxon>
        <taxon>Pseudonocardiales</taxon>
        <taxon>Pseudonocardiaceae</taxon>
        <taxon>Actinocrispum</taxon>
    </lineage>
</organism>
<accession>A0A4R2JN66</accession>
<proteinExistence type="predicted"/>
<name>A0A4R2JN66_9PSEU</name>
<gene>
    <name evidence="3" type="ORF">EV192_103329</name>
</gene>
<evidence type="ECO:0000256" key="1">
    <source>
        <dbReference type="SAM" id="MobiDB-lite"/>
    </source>
</evidence>
<dbReference type="RefSeq" id="WP_207926076.1">
    <property type="nucleotide sequence ID" value="NZ_SLWS01000003.1"/>
</dbReference>
<evidence type="ECO:0000313" key="3">
    <source>
        <dbReference type="EMBL" id="TCO60754.1"/>
    </source>
</evidence>